<reference evidence="6 7" key="1">
    <citation type="journal article" date="2024" name="bioRxiv">
        <title>A reference genome for Trichogramma kaykai: A tiny desert-dwelling parasitoid wasp with competing sex-ratio distorters.</title>
        <authorList>
            <person name="Culotta J."/>
            <person name="Lindsey A.R."/>
        </authorList>
    </citation>
    <scope>NUCLEOTIDE SEQUENCE [LARGE SCALE GENOMIC DNA]</scope>
    <source>
        <strain evidence="6 7">KSX58</strain>
    </source>
</reference>
<dbReference type="EMBL" id="JBJJXI010000109">
    <property type="protein sequence ID" value="KAL3391557.1"/>
    <property type="molecule type" value="Genomic_DNA"/>
</dbReference>
<name>A0ABD2WGA2_9HYME</name>
<dbReference type="SUPFAM" id="SSF53474">
    <property type="entry name" value="alpha/beta-Hydrolases"/>
    <property type="match status" value="1"/>
</dbReference>
<dbReference type="Pfam" id="PF00135">
    <property type="entry name" value="COesterase"/>
    <property type="match status" value="1"/>
</dbReference>
<dbReference type="AlphaFoldDB" id="A0ABD2WGA2"/>
<dbReference type="PANTHER" id="PTHR43142">
    <property type="entry name" value="CARBOXYLIC ESTER HYDROLASE"/>
    <property type="match status" value="1"/>
</dbReference>
<keyword evidence="2" id="KW-0719">Serine esterase</keyword>
<comment type="caution">
    <text evidence="6">The sequence shown here is derived from an EMBL/GenBank/DDBJ whole genome shotgun (WGS) entry which is preliminary data.</text>
</comment>
<dbReference type="GO" id="GO:0052689">
    <property type="term" value="F:carboxylic ester hydrolase activity"/>
    <property type="evidence" value="ECO:0007669"/>
    <property type="project" value="UniProtKB-KW"/>
</dbReference>
<evidence type="ECO:0000256" key="4">
    <source>
        <dbReference type="ARBA" id="ARBA00023180"/>
    </source>
</evidence>
<evidence type="ECO:0000256" key="2">
    <source>
        <dbReference type="ARBA" id="ARBA00022487"/>
    </source>
</evidence>
<keyword evidence="4" id="KW-0325">Glycoprotein</keyword>
<comment type="similarity">
    <text evidence="1">Belongs to the type-B carboxylesterase/lipase family.</text>
</comment>
<evidence type="ECO:0000313" key="7">
    <source>
        <dbReference type="Proteomes" id="UP001627154"/>
    </source>
</evidence>
<organism evidence="6 7">
    <name type="scientific">Trichogramma kaykai</name>
    <dbReference type="NCBI Taxonomy" id="54128"/>
    <lineage>
        <taxon>Eukaryota</taxon>
        <taxon>Metazoa</taxon>
        <taxon>Ecdysozoa</taxon>
        <taxon>Arthropoda</taxon>
        <taxon>Hexapoda</taxon>
        <taxon>Insecta</taxon>
        <taxon>Pterygota</taxon>
        <taxon>Neoptera</taxon>
        <taxon>Endopterygota</taxon>
        <taxon>Hymenoptera</taxon>
        <taxon>Apocrita</taxon>
        <taxon>Proctotrupomorpha</taxon>
        <taxon>Chalcidoidea</taxon>
        <taxon>Trichogrammatidae</taxon>
        <taxon>Trichogramma</taxon>
    </lineage>
</organism>
<dbReference type="InterPro" id="IPR002018">
    <property type="entry name" value="CarbesteraseB"/>
</dbReference>
<evidence type="ECO:0000259" key="5">
    <source>
        <dbReference type="Pfam" id="PF00135"/>
    </source>
</evidence>
<gene>
    <name evidence="6" type="ORF">TKK_013868</name>
</gene>
<evidence type="ECO:0000256" key="3">
    <source>
        <dbReference type="ARBA" id="ARBA00022801"/>
    </source>
</evidence>
<keyword evidence="3" id="KW-0378">Hydrolase</keyword>
<proteinExistence type="inferred from homology"/>
<protein>
    <recommendedName>
        <fullName evidence="5">Carboxylesterase type B domain-containing protein</fullName>
    </recommendedName>
</protein>
<dbReference type="Proteomes" id="UP001627154">
    <property type="component" value="Unassembled WGS sequence"/>
</dbReference>
<keyword evidence="7" id="KW-1185">Reference proteome</keyword>
<accession>A0ABD2WGA2</accession>
<dbReference type="InterPro" id="IPR029058">
    <property type="entry name" value="AB_hydrolase_fold"/>
</dbReference>
<evidence type="ECO:0000313" key="6">
    <source>
        <dbReference type="EMBL" id="KAL3391557.1"/>
    </source>
</evidence>
<sequence length="349" mass="39775">MKVQCGRRFSRACKEKASFSFPFEPGINALSPEPFMARDPVELAAAQGVQLPLLLGHNTREGILFLRCISTLRVEQLIFKSSISFAFEQKDLQFELDPEYPEAWEDVLDATMHRDACAQPNLMTKAFEGSEDCMYLNIYTRQYKSGDEPVEPKPVMVLIQGGAFLFGSGDDTIYEANYLLKNDIVLVTLNYRLGVLGFLNLEDELAPGNQGLKDLVKALEWIRDNISTFGGDPEKITSYALKLRNKLHEILELTKNTKGLYRKIVREGSALNPWAHMTDDAASLVYKLCEILDHTELDHEGIMRFFRGVPIENLIKAQTVLWTYTEKMKFYYPFDGGESPKFHGNDYRK</sequence>
<feature type="domain" description="Carboxylesterase type B" evidence="5">
    <location>
        <begin position="97"/>
        <end position="329"/>
    </location>
</feature>
<dbReference type="Gene3D" id="3.40.50.1820">
    <property type="entry name" value="alpha/beta hydrolase"/>
    <property type="match status" value="1"/>
</dbReference>
<evidence type="ECO:0000256" key="1">
    <source>
        <dbReference type="ARBA" id="ARBA00005964"/>
    </source>
</evidence>
<dbReference type="PANTHER" id="PTHR43142:SF1">
    <property type="entry name" value="CARBOXYLIC ESTER HYDROLASE"/>
    <property type="match status" value="1"/>
</dbReference>